<sequence length="114" mass="12809">MRICLGAMAFAALVAPCSAQDGARLPSVTPEQRESVGEKRAEETRELFRRAKLRQGQIDRKNNALWTRWIFAVCVQCSITPKNVRIVYTNPIRVLAGIPAAMDDARRLRRGQSI</sequence>
<gene>
    <name evidence="3" type="ORF">MPOCJGCO_3716</name>
</gene>
<proteinExistence type="predicted"/>
<feature type="chain" id="PRO_5045512213" evidence="2">
    <location>
        <begin position="20"/>
        <end position="114"/>
    </location>
</feature>
<accession>A0ABQ4U3Z8</accession>
<feature type="compositionally biased region" description="Basic and acidic residues" evidence="1">
    <location>
        <begin position="31"/>
        <end position="41"/>
    </location>
</feature>
<reference evidence="3" key="2">
    <citation type="submission" date="2021-08" db="EMBL/GenBank/DDBJ databases">
        <authorList>
            <person name="Tani A."/>
            <person name="Ola A."/>
            <person name="Ogura Y."/>
            <person name="Katsura K."/>
            <person name="Hayashi T."/>
        </authorList>
    </citation>
    <scope>NUCLEOTIDE SEQUENCE</scope>
    <source>
        <strain evidence="3">DSM 23632</strain>
    </source>
</reference>
<name>A0ABQ4U3Z8_9HYPH</name>
<keyword evidence="2" id="KW-0732">Signal</keyword>
<keyword evidence="4" id="KW-1185">Reference proteome</keyword>
<organism evidence="3 4">
    <name type="scientific">Methylobacterium trifolii</name>
    <dbReference type="NCBI Taxonomy" id="1003092"/>
    <lineage>
        <taxon>Bacteria</taxon>
        <taxon>Pseudomonadati</taxon>
        <taxon>Pseudomonadota</taxon>
        <taxon>Alphaproteobacteria</taxon>
        <taxon>Hyphomicrobiales</taxon>
        <taxon>Methylobacteriaceae</taxon>
        <taxon>Methylobacterium</taxon>
    </lineage>
</organism>
<dbReference type="EMBL" id="BPRB01000227">
    <property type="protein sequence ID" value="GJE61594.1"/>
    <property type="molecule type" value="Genomic_DNA"/>
</dbReference>
<evidence type="ECO:0000256" key="2">
    <source>
        <dbReference type="SAM" id="SignalP"/>
    </source>
</evidence>
<feature type="region of interest" description="Disordered" evidence="1">
    <location>
        <begin position="22"/>
        <end position="41"/>
    </location>
</feature>
<evidence type="ECO:0000313" key="4">
    <source>
        <dbReference type="Proteomes" id="UP001055057"/>
    </source>
</evidence>
<protein>
    <submittedName>
        <fullName evidence="3">Uncharacterized protein</fullName>
    </submittedName>
</protein>
<feature type="signal peptide" evidence="2">
    <location>
        <begin position="1"/>
        <end position="19"/>
    </location>
</feature>
<dbReference type="Proteomes" id="UP001055057">
    <property type="component" value="Unassembled WGS sequence"/>
</dbReference>
<evidence type="ECO:0000313" key="3">
    <source>
        <dbReference type="EMBL" id="GJE61594.1"/>
    </source>
</evidence>
<comment type="caution">
    <text evidence="3">The sequence shown here is derived from an EMBL/GenBank/DDBJ whole genome shotgun (WGS) entry which is preliminary data.</text>
</comment>
<dbReference type="RefSeq" id="WP_238184154.1">
    <property type="nucleotide sequence ID" value="NZ_BPRB01000227.1"/>
</dbReference>
<reference evidence="3" key="1">
    <citation type="journal article" date="2021" name="Front. Microbiol.">
        <title>Comprehensive Comparative Genomics and Phenotyping of Methylobacterium Species.</title>
        <authorList>
            <person name="Alessa O."/>
            <person name="Ogura Y."/>
            <person name="Fujitani Y."/>
            <person name="Takami H."/>
            <person name="Hayashi T."/>
            <person name="Sahin N."/>
            <person name="Tani A."/>
        </authorList>
    </citation>
    <scope>NUCLEOTIDE SEQUENCE</scope>
    <source>
        <strain evidence="3">DSM 23632</strain>
    </source>
</reference>
<evidence type="ECO:0000256" key="1">
    <source>
        <dbReference type="SAM" id="MobiDB-lite"/>
    </source>
</evidence>